<dbReference type="RefSeq" id="WP_203002005.1">
    <property type="nucleotide sequence ID" value="NZ_JADWYU010000090.1"/>
</dbReference>
<dbReference type="AlphaFoldDB" id="A0A937RJI3"/>
<gene>
    <name evidence="1" type="ORF">I7412_23115</name>
</gene>
<dbReference type="Proteomes" id="UP000604475">
    <property type="component" value="Unassembled WGS sequence"/>
</dbReference>
<reference evidence="1" key="1">
    <citation type="submission" date="2020-12" db="EMBL/GenBank/DDBJ databases">
        <title>Genomic characterization of non-nitrogen-fixing Frankia strains.</title>
        <authorList>
            <person name="Carlos-Shanley C."/>
            <person name="Guerra T."/>
            <person name="Hahn D."/>
        </authorList>
    </citation>
    <scope>NUCLEOTIDE SEQUENCE</scope>
    <source>
        <strain evidence="1">CN6</strain>
    </source>
</reference>
<name>A0A937RJI3_9ACTN</name>
<accession>A0A937RJI3</accession>
<keyword evidence="2" id="KW-1185">Reference proteome</keyword>
<evidence type="ECO:0000313" key="1">
    <source>
        <dbReference type="EMBL" id="MBL7630004.1"/>
    </source>
</evidence>
<dbReference type="EMBL" id="JAEACQ010000240">
    <property type="protein sequence ID" value="MBL7630004.1"/>
    <property type="molecule type" value="Genomic_DNA"/>
</dbReference>
<protein>
    <submittedName>
        <fullName evidence="1">Uncharacterized protein</fullName>
    </submittedName>
</protein>
<organism evidence="1 2">
    <name type="scientific">Frankia nepalensis</name>
    <dbReference type="NCBI Taxonomy" id="1836974"/>
    <lineage>
        <taxon>Bacteria</taxon>
        <taxon>Bacillati</taxon>
        <taxon>Actinomycetota</taxon>
        <taxon>Actinomycetes</taxon>
        <taxon>Frankiales</taxon>
        <taxon>Frankiaceae</taxon>
        <taxon>Frankia</taxon>
    </lineage>
</organism>
<evidence type="ECO:0000313" key="2">
    <source>
        <dbReference type="Proteomes" id="UP000604475"/>
    </source>
</evidence>
<proteinExistence type="predicted"/>
<sequence length="132" mass="13677">MRKLVSAGAVGLVVGVVLTLLGVAVVSIAGEHGAPRIVAEVCDPSLAGEGTGYCVQLRADGSEHGELWVLHRMGTSTAPRVAAYASPFTDLRYDLPGAFEKSVAFAEDGTITVHGRDGAALTLPLENYKITA</sequence>
<comment type="caution">
    <text evidence="1">The sequence shown here is derived from an EMBL/GenBank/DDBJ whole genome shotgun (WGS) entry which is preliminary data.</text>
</comment>